<dbReference type="AlphaFoldDB" id="A0A3P6TH36"/>
<reference evidence="1 2" key="1">
    <citation type="submission" date="2018-08" db="EMBL/GenBank/DDBJ databases">
        <authorList>
            <person name="Laetsch R D."/>
            <person name="Stevens L."/>
            <person name="Kumar S."/>
            <person name="Blaxter L. M."/>
        </authorList>
    </citation>
    <scope>NUCLEOTIDE SEQUENCE [LARGE SCALE GENOMIC DNA]</scope>
</reference>
<keyword evidence="2" id="KW-1185">Reference proteome</keyword>
<evidence type="ECO:0000313" key="2">
    <source>
        <dbReference type="Proteomes" id="UP000277928"/>
    </source>
</evidence>
<dbReference type="EMBL" id="UYRX01000471">
    <property type="protein sequence ID" value="VDK82669.1"/>
    <property type="molecule type" value="Genomic_DNA"/>
</dbReference>
<evidence type="ECO:0000313" key="1">
    <source>
        <dbReference type="EMBL" id="VDK82669.1"/>
    </source>
</evidence>
<name>A0A3P6TH36_LITSI</name>
<gene>
    <name evidence="1" type="ORF">NLS_LOCUS5865</name>
</gene>
<dbReference type="Proteomes" id="UP000277928">
    <property type="component" value="Unassembled WGS sequence"/>
</dbReference>
<accession>A0A3P6TH36</accession>
<organism evidence="1 2">
    <name type="scientific">Litomosoides sigmodontis</name>
    <name type="common">Filarial nematode worm</name>
    <dbReference type="NCBI Taxonomy" id="42156"/>
    <lineage>
        <taxon>Eukaryota</taxon>
        <taxon>Metazoa</taxon>
        <taxon>Ecdysozoa</taxon>
        <taxon>Nematoda</taxon>
        <taxon>Chromadorea</taxon>
        <taxon>Rhabditida</taxon>
        <taxon>Spirurina</taxon>
        <taxon>Spiruromorpha</taxon>
        <taxon>Filarioidea</taxon>
        <taxon>Onchocercidae</taxon>
        <taxon>Litomosoides</taxon>
    </lineage>
</organism>
<protein>
    <submittedName>
        <fullName evidence="1">Uncharacterized protein</fullName>
    </submittedName>
</protein>
<proteinExistence type="predicted"/>
<sequence>MAFIRYDKELQRMCGFTTSANYAGTTAEELLLEIVLISEIAQRSFVTFLPVQQNQYWRIAVCRCITMLALLSHYSCVARKYVDVGTSSVSDIIYYNFESLCDYACIHDKVCMILNVIKPSTHRHCCSSHRFRTSDCLSGINSSLVILLYAGRFHIIIIRE</sequence>